<feature type="compositionally biased region" description="Basic and acidic residues" evidence="1">
    <location>
        <begin position="85"/>
        <end position="107"/>
    </location>
</feature>
<name>A0A3L6FWD2_MAIZE</name>
<organism evidence="2">
    <name type="scientific">Zea mays</name>
    <name type="common">Maize</name>
    <dbReference type="NCBI Taxonomy" id="4577"/>
    <lineage>
        <taxon>Eukaryota</taxon>
        <taxon>Viridiplantae</taxon>
        <taxon>Streptophyta</taxon>
        <taxon>Embryophyta</taxon>
        <taxon>Tracheophyta</taxon>
        <taxon>Spermatophyta</taxon>
        <taxon>Magnoliopsida</taxon>
        <taxon>Liliopsida</taxon>
        <taxon>Poales</taxon>
        <taxon>Poaceae</taxon>
        <taxon>PACMAD clade</taxon>
        <taxon>Panicoideae</taxon>
        <taxon>Andropogonodae</taxon>
        <taxon>Andropogoneae</taxon>
        <taxon>Tripsacinae</taxon>
        <taxon>Zea</taxon>
    </lineage>
</organism>
<sequence>MDPRDPHRHVPMSKLDQCPRRIRDWNNGRVCPHCTIFMRRCTTVGDDINTQAKTGEAASYAAVEPRLMPATFVAHSDRRPTVWHRQEAYPPADERHPSTKTWRRDPDGVNPRNPPGSLNLHPRFVVV</sequence>
<evidence type="ECO:0000256" key="1">
    <source>
        <dbReference type="SAM" id="MobiDB-lite"/>
    </source>
</evidence>
<dbReference type="Proteomes" id="UP000251960">
    <property type="component" value="Chromosome 2"/>
</dbReference>
<proteinExistence type="predicted"/>
<feature type="region of interest" description="Disordered" evidence="1">
    <location>
        <begin position="85"/>
        <end position="118"/>
    </location>
</feature>
<evidence type="ECO:0000313" key="2">
    <source>
        <dbReference type="EMBL" id="PWZ39172.1"/>
    </source>
</evidence>
<accession>A0A3L6FWD2</accession>
<reference evidence="2" key="1">
    <citation type="journal article" date="2018" name="Nat. Genet.">
        <title>Extensive intraspecific gene order and gene structural variations between Mo17 and other maize genomes.</title>
        <authorList>
            <person name="Sun S."/>
            <person name="Zhou Y."/>
            <person name="Chen J."/>
            <person name="Shi J."/>
            <person name="Zhao H."/>
            <person name="Zhao H."/>
            <person name="Song W."/>
            <person name="Zhang M."/>
            <person name="Cui Y."/>
            <person name="Dong X."/>
            <person name="Liu H."/>
            <person name="Ma X."/>
            <person name="Jiao Y."/>
            <person name="Wang B."/>
            <person name="Wei X."/>
            <person name="Stein J.C."/>
            <person name="Glaubitz J.C."/>
            <person name="Lu F."/>
            <person name="Yu G."/>
            <person name="Liang C."/>
            <person name="Fengler K."/>
            <person name="Li B."/>
            <person name="Rafalski A."/>
            <person name="Schnable P.S."/>
            <person name="Ware D.H."/>
            <person name="Buckler E.S."/>
            <person name="Lai J."/>
        </authorList>
    </citation>
    <scope>NUCLEOTIDE SEQUENCE [LARGE SCALE GENOMIC DNA]</scope>
    <source>
        <tissue evidence="2">Seedling</tissue>
    </source>
</reference>
<protein>
    <submittedName>
        <fullName evidence="2">Uncharacterized protein</fullName>
    </submittedName>
</protein>
<dbReference type="EMBL" id="NCVQ01000003">
    <property type="protein sequence ID" value="PWZ39172.1"/>
    <property type="molecule type" value="Genomic_DNA"/>
</dbReference>
<gene>
    <name evidence="2" type="ORF">Zm00014a_043095</name>
</gene>
<comment type="caution">
    <text evidence="2">The sequence shown here is derived from an EMBL/GenBank/DDBJ whole genome shotgun (WGS) entry which is preliminary data.</text>
</comment>
<dbReference type="AlphaFoldDB" id="A0A3L6FWD2"/>